<evidence type="ECO:0000256" key="1">
    <source>
        <dbReference type="ARBA" id="ARBA00004141"/>
    </source>
</evidence>
<feature type="region of interest" description="Disordered" evidence="6">
    <location>
        <begin position="402"/>
        <end position="500"/>
    </location>
</feature>
<dbReference type="Proteomes" id="UP001642540">
    <property type="component" value="Unassembled WGS sequence"/>
</dbReference>
<feature type="compositionally biased region" description="Low complexity" evidence="6">
    <location>
        <begin position="334"/>
        <end position="354"/>
    </location>
</feature>
<feature type="compositionally biased region" description="Low complexity" evidence="6">
    <location>
        <begin position="402"/>
        <end position="413"/>
    </location>
</feature>
<evidence type="ECO:0000256" key="7">
    <source>
        <dbReference type="SAM" id="Phobius"/>
    </source>
</evidence>
<feature type="region of interest" description="Disordered" evidence="6">
    <location>
        <begin position="206"/>
        <end position="228"/>
    </location>
</feature>
<evidence type="ECO:0000256" key="5">
    <source>
        <dbReference type="ARBA" id="ARBA00023136"/>
    </source>
</evidence>
<evidence type="ECO:0000256" key="4">
    <source>
        <dbReference type="ARBA" id="ARBA00022989"/>
    </source>
</evidence>
<feature type="transmembrane region" description="Helical" evidence="7">
    <location>
        <begin position="105"/>
        <end position="126"/>
    </location>
</feature>
<comment type="similarity">
    <text evidence="2">Belongs to the TMEM200 family.</text>
</comment>
<feature type="compositionally biased region" description="Polar residues" evidence="6">
    <location>
        <begin position="414"/>
        <end position="428"/>
    </location>
</feature>
<feature type="region of interest" description="Disordered" evidence="6">
    <location>
        <begin position="333"/>
        <end position="380"/>
    </location>
</feature>
<feature type="compositionally biased region" description="Basic and acidic residues" evidence="6">
    <location>
        <begin position="465"/>
        <end position="493"/>
    </location>
</feature>
<evidence type="ECO:0008006" key="10">
    <source>
        <dbReference type="Google" id="ProtNLM"/>
    </source>
</evidence>
<reference evidence="8 9" key="1">
    <citation type="submission" date="2024-08" db="EMBL/GenBank/DDBJ databases">
        <authorList>
            <person name="Cucini C."/>
            <person name="Frati F."/>
        </authorList>
    </citation>
    <scope>NUCLEOTIDE SEQUENCE [LARGE SCALE GENOMIC DNA]</scope>
</reference>
<dbReference type="InterPro" id="IPR018787">
    <property type="entry name" value="DUF2371_TMEM200"/>
</dbReference>
<protein>
    <recommendedName>
        <fullName evidence="10">Transmembrane protein</fullName>
    </recommendedName>
</protein>
<name>A0ABP1Q919_9HEXA</name>
<organism evidence="8 9">
    <name type="scientific">Orchesella dallaii</name>
    <dbReference type="NCBI Taxonomy" id="48710"/>
    <lineage>
        <taxon>Eukaryota</taxon>
        <taxon>Metazoa</taxon>
        <taxon>Ecdysozoa</taxon>
        <taxon>Arthropoda</taxon>
        <taxon>Hexapoda</taxon>
        <taxon>Collembola</taxon>
        <taxon>Entomobryomorpha</taxon>
        <taxon>Entomobryoidea</taxon>
        <taxon>Orchesellidae</taxon>
        <taxon>Orchesellinae</taxon>
        <taxon>Orchesella</taxon>
    </lineage>
</organism>
<evidence type="ECO:0000256" key="6">
    <source>
        <dbReference type="SAM" id="MobiDB-lite"/>
    </source>
</evidence>
<keyword evidence="9" id="KW-1185">Reference proteome</keyword>
<comment type="subcellular location">
    <subcellularLocation>
        <location evidence="1">Membrane</location>
        <topology evidence="1">Multi-pass membrane protein</topology>
    </subcellularLocation>
</comment>
<evidence type="ECO:0000256" key="3">
    <source>
        <dbReference type="ARBA" id="ARBA00022692"/>
    </source>
</evidence>
<keyword evidence="4 7" id="KW-1133">Transmembrane helix</keyword>
<gene>
    <name evidence="8" type="ORF">ODALV1_LOCUS6607</name>
</gene>
<sequence>MSRRYYQRRLSGQVSSRHRRTMKRQMHPPVMWNIQGVRGKMSSNCLWHACQALCVGMLLFSVGGVMSFLGFQADGVLNNNMTVTDTVHYYEDSRSANIKFSKLSYAGPIVMGVGGFIIVAACVMTFEARDSAAKVGPAAFVKTKSTEELATYPIITIKPRERSKSVDVRSIAVQTLEESSSENLHNHLFDKKNLVETFRKFSRTIRKSTSKDEEMHKSPSAPNLLQNNESLKSSLPNVSIVGTRRSSCLPKIRNRVPPALMRQALSIDCSAASPFLTTPTTCSTSASQLQMQPSIASTSSTLGVTKYARKGMYRTITNTSTISDTCYNISVGESGESSHSPSSQSHSHLMSTFSVDRSSGSGVTVKHTGAAGPPSNSGTVDLHLPNGMVTLNVVHTTGASALSGSSTSLRTLSPYPSYQSEDNSSSFDLGSIKSDTIAIPKSPLHSKPPRFRTDSLGRPALMRQSKVDHSEIFCIHDSDEDQKPIPEAEHESDTDAEGEQ</sequence>
<keyword evidence="3 7" id="KW-0812">Transmembrane</keyword>
<comment type="caution">
    <text evidence="8">The sequence shown here is derived from an EMBL/GenBank/DDBJ whole genome shotgun (WGS) entry which is preliminary data.</text>
</comment>
<feature type="transmembrane region" description="Helical" evidence="7">
    <location>
        <begin position="45"/>
        <end position="71"/>
    </location>
</feature>
<evidence type="ECO:0000313" key="8">
    <source>
        <dbReference type="EMBL" id="CAL8087005.1"/>
    </source>
</evidence>
<keyword evidence="5 7" id="KW-0472">Membrane</keyword>
<dbReference type="PANTHER" id="PTHR31815:SF1">
    <property type="entry name" value="TRANSMEMBRANE PROTEIN 200C"/>
    <property type="match status" value="1"/>
</dbReference>
<dbReference type="PANTHER" id="PTHR31815">
    <property type="entry name" value="AGAP005329-PA"/>
    <property type="match status" value="1"/>
</dbReference>
<evidence type="ECO:0000256" key="2">
    <source>
        <dbReference type="ARBA" id="ARBA00005308"/>
    </source>
</evidence>
<dbReference type="EMBL" id="CAXLJM020000020">
    <property type="protein sequence ID" value="CAL8087005.1"/>
    <property type="molecule type" value="Genomic_DNA"/>
</dbReference>
<evidence type="ECO:0000313" key="9">
    <source>
        <dbReference type="Proteomes" id="UP001642540"/>
    </source>
</evidence>
<proteinExistence type="inferred from homology"/>
<accession>A0ABP1Q919</accession>